<comment type="similarity">
    <text evidence="1">Belongs to the peptidase S49 family.</text>
</comment>
<evidence type="ECO:0000256" key="2">
    <source>
        <dbReference type="ARBA" id="ARBA00022670"/>
    </source>
</evidence>
<dbReference type="GO" id="GO:0008236">
    <property type="term" value="F:serine-type peptidase activity"/>
    <property type="evidence" value="ECO:0007669"/>
    <property type="project" value="UniProtKB-KW"/>
</dbReference>
<dbReference type="CDD" id="cd07023">
    <property type="entry name" value="S49_Sppa_N_C"/>
    <property type="match status" value="1"/>
</dbReference>
<dbReference type="Proteomes" id="UP000306635">
    <property type="component" value="Unassembled WGS sequence"/>
</dbReference>
<keyword evidence="5" id="KW-0812">Transmembrane</keyword>
<dbReference type="PANTHER" id="PTHR42987">
    <property type="entry name" value="PEPTIDASE S49"/>
    <property type="match status" value="1"/>
</dbReference>
<keyword evidence="5" id="KW-0472">Membrane</keyword>
<evidence type="ECO:0000256" key="3">
    <source>
        <dbReference type="ARBA" id="ARBA00022801"/>
    </source>
</evidence>
<keyword evidence="2" id="KW-0645">Protease</keyword>
<evidence type="ECO:0000256" key="4">
    <source>
        <dbReference type="ARBA" id="ARBA00022825"/>
    </source>
</evidence>
<feature type="domain" description="Peptidase S49" evidence="6">
    <location>
        <begin position="146"/>
        <end position="293"/>
    </location>
</feature>
<keyword evidence="3" id="KW-0378">Hydrolase</keyword>
<dbReference type="PANTHER" id="PTHR42987:SF8">
    <property type="entry name" value="PROTEINASE"/>
    <property type="match status" value="1"/>
</dbReference>
<dbReference type="GO" id="GO:0006508">
    <property type="term" value="P:proteolysis"/>
    <property type="evidence" value="ECO:0007669"/>
    <property type="project" value="UniProtKB-KW"/>
</dbReference>
<comment type="caution">
    <text evidence="7">The sequence shown here is derived from an EMBL/GenBank/DDBJ whole genome shotgun (WGS) entry which is preliminary data.</text>
</comment>
<evidence type="ECO:0000259" key="6">
    <source>
        <dbReference type="Pfam" id="PF01343"/>
    </source>
</evidence>
<keyword evidence="8" id="KW-1185">Reference proteome</keyword>
<dbReference type="InterPro" id="IPR002142">
    <property type="entry name" value="Peptidase_S49"/>
</dbReference>
<evidence type="ECO:0000313" key="7">
    <source>
        <dbReference type="EMBL" id="TLX71618.1"/>
    </source>
</evidence>
<protein>
    <submittedName>
        <fullName evidence="7">Signal peptide peptidase SppA</fullName>
    </submittedName>
</protein>
<keyword evidence="4" id="KW-0720">Serine protease</keyword>
<reference evidence="7 8" key="1">
    <citation type="submission" date="2019-04" db="EMBL/GenBank/DDBJ databases">
        <authorList>
            <person name="Li M."/>
        </authorList>
    </citation>
    <scope>NUCLEOTIDE SEQUENCE [LARGE SCALE GENOMIC DNA]</scope>
    <source>
        <strain evidence="7 8">LAM1902</strain>
    </source>
</reference>
<dbReference type="RefSeq" id="WP_138526025.1">
    <property type="nucleotide sequence ID" value="NZ_JAOCBK010000006.1"/>
</dbReference>
<proteinExistence type="inferred from homology"/>
<dbReference type="SUPFAM" id="SSF52096">
    <property type="entry name" value="ClpP/crotonase"/>
    <property type="match status" value="1"/>
</dbReference>
<dbReference type="Gene3D" id="3.90.226.10">
    <property type="entry name" value="2-enoyl-CoA Hydratase, Chain A, domain 1"/>
    <property type="match status" value="1"/>
</dbReference>
<evidence type="ECO:0000313" key="8">
    <source>
        <dbReference type="Proteomes" id="UP000306635"/>
    </source>
</evidence>
<dbReference type="NCBIfam" id="TIGR00706">
    <property type="entry name" value="SppA_dom"/>
    <property type="match status" value="1"/>
</dbReference>
<organism evidence="7 8">
    <name type="scientific">Pseudomonas nicosulfuronedens</name>
    <dbReference type="NCBI Taxonomy" id="2571105"/>
    <lineage>
        <taxon>Bacteria</taxon>
        <taxon>Pseudomonadati</taxon>
        <taxon>Pseudomonadota</taxon>
        <taxon>Gammaproteobacteria</taxon>
        <taxon>Pseudomonadales</taxon>
        <taxon>Pseudomonadaceae</taxon>
        <taxon>Pseudomonas</taxon>
    </lineage>
</organism>
<dbReference type="Gene3D" id="6.20.330.10">
    <property type="match status" value="1"/>
</dbReference>
<dbReference type="InterPro" id="IPR029045">
    <property type="entry name" value="ClpP/crotonase-like_dom_sf"/>
</dbReference>
<dbReference type="OrthoDB" id="9764363at2"/>
<sequence length="331" mass="36259">MSDEWKADDNKAAHTVAGDEKSWKLLEKAVLAGVQEQRRSRRWGIFFKLLTFVYLFGALALFSPFSGLSKSASRSASHTALIEVKGMIADNEPASADNIVGALRSAFEDAGTKGIVLRINSPGGSPVQSGYIYDEIKRLRGEHPDIKVYAVISDLGASGAYYIASAADEIYADKASLVGSIGVTAATFGFVGTMEKLGVDRRIYTSGEHKAFLDPFQPQKADETAFWQQVLDTTHKQFIDVVKKGRGDRLKDKDHPELFSGLIWSGEQALQLGLIDGLGSSSYVAREVIKEKEIVDYTVQETAFDRFTKKLGASVAERMAMWMGFQGPALR</sequence>
<name>A0A5R9RCD8_9PSED</name>
<dbReference type="AlphaFoldDB" id="A0A5R9RCD8"/>
<accession>A0A5R9RCD8</accession>
<evidence type="ECO:0000256" key="1">
    <source>
        <dbReference type="ARBA" id="ARBA00008683"/>
    </source>
</evidence>
<dbReference type="InterPro" id="IPR047272">
    <property type="entry name" value="S49_SppA_C"/>
</dbReference>
<gene>
    <name evidence="7" type="primary">sppA</name>
    <name evidence="7" type="ORF">FAS41_24875</name>
</gene>
<dbReference type="Pfam" id="PF01343">
    <property type="entry name" value="Peptidase_S49"/>
    <property type="match status" value="1"/>
</dbReference>
<evidence type="ECO:0000256" key="5">
    <source>
        <dbReference type="SAM" id="Phobius"/>
    </source>
</evidence>
<keyword evidence="5" id="KW-1133">Transmembrane helix</keyword>
<dbReference type="EMBL" id="SWDV01000039">
    <property type="protein sequence ID" value="TLX71618.1"/>
    <property type="molecule type" value="Genomic_DNA"/>
</dbReference>
<dbReference type="InterPro" id="IPR004635">
    <property type="entry name" value="Pept_S49_SppA"/>
</dbReference>
<feature type="transmembrane region" description="Helical" evidence="5">
    <location>
        <begin position="45"/>
        <end position="65"/>
    </location>
</feature>